<accession>A0A1M5GZY3</accession>
<dbReference type="Pfam" id="PF04773">
    <property type="entry name" value="FecR"/>
    <property type="match status" value="1"/>
</dbReference>
<evidence type="ECO:0000313" key="5">
    <source>
        <dbReference type="Proteomes" id="UP000184287"/>
    </source>
</evidence>
<dbReference type="AlphaFoldDB" id="A0A1M5GZY3"/>
<dbReference type="Proteomes" id="UP000184287">
    <property type="component" value="Unassembled WGS sequence"/>
</dbReference>
<dbReference type="OrthoDB" id="1099963at2"/>
<evidence type="ECO:0000313" key="4">
    <source>
        <dbReference type="EMBL" id="SHG09333.1"/>
    </source>
</evidence>
<feature type="domain" description="Protein FecR C-terminal" evidence="3">
    <location>
        <begin position="329"/>
        <end position="396"/>
    </location>
</feature>
<dbReference type="PANTHER" id="PTHR30273:SF2">
    <property type="entry name" value="PROTEIN FECR"/>
    <property type="match status" value="1"/>
</dbReference>
<reference evidence="5" key="1">
    <citation type="submission" date="2016-11" db="EMBL/GenBank/DDBJ databases">
        <authorList>
            <person name="Varghese N."/>
            <person name="Submissions S."/>
        </authorList>
    </citation>
    <scope>NUCLEOTIDE SEQUENCE [LARGE SCALE GENOMIC DNA]</scope>
    <source>
        <strain evidence="5">DSM 16990</strain>
    </source>
</reference>
<dbReference type="RefSeq" id="WP_073233117.1">
    <property type="nucleotide sequence ID" value="NZ_FQUQ01000004.1"/>
</dbReference>
<dbReference type="PANTHER" id="PTHR30273">
    <property type="entry name" value="PERIPLASMIC SIGNAL SENSOR AND SIGMA FACTOR ACTIVATOR FECR-RELATED"/>
    <property type="match status" value="1"/>
</dbReference>
<evidence type="ECO:0000259" key="2">
    <source>
        <dbReference type="Pfam" id="PF04773"/>
    </source>
</evidence>
<dbReference type="Gene3D" id="2.60.120.1440">
    <property type="match status" value="1"/>
</dbReference>
<protein>
    <submittedName>
        <fullName evidence="4">FecR family protein</fullName>
    </submittedName>
</protein>
<sequence>MNRKETKELLEQLASGKLSAEQDAAFQELLQQADKKEYLSVLELWEEILIQYPGAEIPDGALIQRIERSLDKEIPVIRMYKKEEKRAKPSGKTYLAIAASLFLLVSVGLFFYNHQKQQPETKLASLELNDAAPGGNRAILMLADGKIINLDSAKTGTLISQSGLRIIKSKDGQLIYNASPVSQDSPVTYNTISTPRGGQYRINLPDGSAVWLNAVSTLKFPVSFTGKERKVELSGEAYFEITKDTGKPFLVQSKQQTVEVLGTHFNINSYDDEQGVRTTLLEGRVKVISSSNQRQVILKPGQQSQLEGSTFLVKEVDAEESMAWKNGFFVFNAESIPSAMRKIARWYDMEIVYEGNVGDQDLTGSVSRFQNVSEVLKMLKLTGIVHFKVEGRRITVIAN</sequence>
<name>A0A1M5GZY3_9SPHI</name>
<evidence type="ECO:0000259" key="3">
    <source>
        <dbReference type="Pfam" id="PF16344"/>
    </source>
</evidence>
<feature type="transmembrane region" description="Helical" evidence="1">
    <location>
        <begin position="94"/>
        <end position="112"/>
    </location>
</feature>
<gene>
    <name evidence="4" type="ORF">SAMN04488522_104445</name>
</gene>
<dbReference type="InterPro" id="IPR006860">
    <property type="entry name" value="FecR"/>
</dbReference>
<feature type="domain" description="FecR protein" evidence="2">
    <location>
        <begin position="191"/>
        <end position="286"/>
    </location>
</feature>
<dbReference type="FunFam" id="2.60.120.1440:FF:000001">
    <property type="entry name" value="Putative anti-sigma factor"/>
    <property type="match status" value="1"/>
</dbReference>
<keyword evidence="1" id="KW-0812">Transmembrane</keyword>
<dbReference type="Gene3D" id="3.55.50.30">
    <property type="match status" value="1"/>
</dbReference>
<keyword evidence="1" id="KW-1133">Transmembrane helix</keyword>
<dbReference type="STRING" id="288992.SAMN04488522_104445"/>
<keyword evidence="5" id="KW-1185">Reference proteome</keyword>
<organism evidence="4 5">
    <name type="scientific">Pedobacter caeni</name>
    <dbReference type="NCBI Taxonomy" id="288992"/>
    <lineage>
        <taxon>Bacteria</taxon>
        <taxon>Pseudomonadati</taxon>
        <taxon>Bacteroidota</taxon>
        <taxon>Sphingobacteriia</taxon>
        <taxon>Sphingobacteriales</taxon>
        <taxon>Sphingobacteriaceae</taxon>
        <taxon>Pedobacter</taxon>
    </lineage>
</organism>
<dbReference type="EMBL" id="FQUQ01000004">
    <property type="protein sequence ID" value="SHG09333.1"/>
    <property type="molecule type" value="Genomic_DNA"/>
</dbReference>
<dbReference type="Pfam" id="PF16344">
    <property type="entry name" value="FecR_C"/>
    <property type="match status" value="1"/>
</dbReference>
<proteinExistence type="predicted"/>
<evidence type="ECO:0000256" key="1">
    <source>
        <dbReference type="SAM" id="Phobius"/>
    </source>
</evidence>
<dbReference type="InterPro" id="IPR012373">
    <property type="entry name" value="Ferrdict_sens_TM"/>
</dbReference>
<dbReference type="InterPro" id="IPR032508">
    <property type="entry name" value="FecR_C"/>
</dbReference>
<keyword evidence="1" id="KW-0472">Membrane</keyword>
<dbReference type="GO" id="GO:0016989">
    <property type="term" value="F:sigma factor antagonist activity"/>
    <property type="evidence" value="ECO:0007669"/>
    <property type="project" value="TreeGrafter"/>
</dbReference>